<evidence type="ECO:0000313" key="2">
    <source>
        <dbReference type="EMBL" id="KIW97415.1"/>
    </source>
</evidence>
<feature type="compositionally biased region" description="Basic residues" evidence="1">
    <location>
        <begin position="85"/>
        <end position="104"/>
    </location>
</feature>
<proteinExistence type="predicted"/>
<dbReference type="AlphaFoldDB" id="A0A0D2I2J9"/>
<dbReference type="GeneID" id="27695736"/>
<evidence type="ECO:0000313" key="3">
    <source>
        <dbReference type="Proteomes" id="UP000053789"/>
    </source>
</evidence>
<feature type="region of interest" description="Disordered" evidence="1">
    <location>
        <begin position="1"/>
        <end position="118"/>
    </location>
</feature>
<dbReference type="HOGENOM" id="CLU_2072899_0_0_1"/>
<dbReference type="RefSeq" id="XP_016624084.1">
    <property type="nucleotide sequence ID" value="XM_016760563.1"/>
</dbReference>
<dbReference type="OrthoDB" id="10337920at2759"/>
<dbReference type="Proteomes" id="UP000053789">
    <property type="component" value="Unassembled WGS sequence"/>
</dbReference>
<dbReference type="EMBL" id="KN846982">
    <property type="protein sequence ID" value="KIW97415.1"/>
    <property type="molecule type" value="Genomic_DNA"/>
</dbReference>
<sequence>MNGLSRSPRRVPNVASPNSTSRQSADSGLGSSESIMELDNVALDAEEDLRQESSMTISEKLAAVEAEAAEAHRNPPSPHADTISKKRKYGANAAKTRKASRRRSALSPEELAELKGLE</sequence>
<protein>
    <submittedName>
        <fullName evidence="2">Uncharacterized protein</fullName>
    </submittedName>
</protein>
<accession>A0A0D2I2J9</accession>
<evidence type="ECO:0000256" key="1">
    <source>
        <dbReference type="SAM" id="MobiDB-lite"/>
    </source>
</evidence>
<dbReference type="VEuPathDB" id="FungiDB:Z519_02808"/>
<organism evidence="2 3">
    <name type="scientific">Cladophialophora bantiana (strain ATCC 10958 / CBS 173.52 / CDC B-1940 / NIH 8579)</name>
    <name type="common">Xylohypha bantiana</name>
    <dbReference type="NCBI Taxonomy" id="1442370"/>
    <lineage>
        <taxon>Eukaryota</taxon>
        <taxon>Fungi</taxon>
        <taxon>Dikarya</taxon>
        <taxon>Ascomycota</taxon>
        <taxon>Pezizomycotina</taxon>
        <taxon>Eurotiomycetes</taxon>
        <taxon>Chaetothyriomycetidae</taxon>
        <taxon>Chaetothyriales</taxon>
        <taxon>Herpotrichiellaceae</taxon>
        <taxon>Cladophialophora</taxon>
    </lineage>
</organism>
<name>A0A0D2I2J9_CLAB1</name>
<reference evidence="2" key="1">
    <citation type="submission" date="2015-01" db="EMBL/GenBank/DDBJ databases">
        <title>The Genome Sequence of Cladophialophora bantiana CBS 173.52.</title>
        <authorList>
            <consortium name="The Broad Institute Genomics Platform"/>
            <person name="Cuomo C."/>
            <person name="de Hoog S."/>
            <person name="Gorbushina A."/>
            <person name="Stielow B."/>
            <person name="Teixiera M."/>
            <person name="Abouelleil A."/>
            <person name="Chapman S.B."/>
            <person name="Priest M."/>
            <person name="Young S.K."/>
            <person name="Wortman J."/>
            <person name="Nusbaum C."/>
            <person name="Birren B."/>
        </authorList>
    </citation>
    <scope>NUCLEOTIDE SEQUENCE [LARGE SCALE GENOMIC DNA]</scope>
    <source>
        <strain evidence="2">CBS 173.52</strain>
    </source>
</reference>
<keyword evidence="3" id="KW-1185">Reference proteome</keyword>
<feature type="compositionally biased region" description="Polar residues" evidence="1">
    <location>
        <begin position="15"/>
        <end position="34"/>
    </location>
</feature>
<gene>
    <name evidence="2" type="ORF">Z519_02808</name>
</gene>